<dbReference type="Gene3D" id="3.40.50.720">
    <property type="entry name" value="NAD(P)-binding Rossmann-like Domain"/>
    <property type="match status" value="1"/>
</dbReference>
<protein>
    <submittedName>
        <fullName evidence="2">NAD dependent epimerase/dehydratase family protein</fullName>
    </submittedName>
</protein>
<dbReference type="PATRIC" id="fig|1813736.3.peg.1910"/>
<dbReference type="Pfam" id="PF01370">
    <property type="entry name" value="Epimerase"/>
    <property type="match status" value="1"/>
</dbReference>
<feature type="domain" description="NAD-dependent epimerase/dehydratase" evidence="1">
    <location>
        <begin position="44"/>
        <end position="210"/>
    </location>
</feature>
<dbReference type="Proteomes" id="UP000076079">
    <property type="component" value="Chromosome"/>
</dbReference>
<dbReference type="KEGG" id="abac:LuPra_01823"/>
<dbReference type="EMBL" id="CP015136">
    <property type="protein sequence ID" value="AMY08619.1"/>
    <property type="molecule type" value="Genomic_DNA"/>
</dbReference>
<dbReference type="InterPro" id="IPR036291">
    <property type="entry name" value="NAD(P)-bd_dom_sf"/>
</dbReference>
<proteinExistence type="predicted"/>
<keyword evidence="3" id="KW-1185">Reference proteome</keyword>
<reference evidence="2 3" key="1">
    <citation type="journal article" date="2016" name="Genome Announc.">
        <title>First Complete Genome Sequence of a Subdivision 6 Acidobacterium Strain.</title>
        <authorList>
            <person name="Huang S."/>
            <person name="Vieira S."/>
            <person name="Bunk B."/>
            <person name="Riedel T."/>
            <person name="Sproer C."/>
            <person name="Overmann J."/>
        </authorList>
    </citation>
    <scope>NUCLEOTIDE SEQUENCE [LARGE SCALE GENOMIC DNA]</scope>
    <source>
        <strain evidence="3">DSM 100886 HEG_-6_39</strain>
    </source>
</reference>
<evidence type="ECO:0000259" key="1">
    <source>
        <dbReference type="Pfam" id="PF01370"/>
    </source>
</evidence>
<dbReference type="AlphaFoldDB" id="A0A143PLH1"/>
<sequence length="352" mass="37634">MPPMPASTPRWPTSIADDTHLDDLLSTPSLAAIDAMRQLEGDLIVLGVAGKMGPTLARMARRASDEAGVKRRVIGVARFTDTTHEDLLQAHGVETIRCDLLDEAAVARLPDAPLVVYMAGRKFGSTGLESLTWAMNAWLPAVVCRRYAASRIAAFSTGNVYGLTPVGHGGSQEGDAVSPVGEYAMSCLARERMFEHFSRSHGTPVSILRLNYATEMRYGLLVDLARKIAAGSSIELAMGHANVIWQGDANAMSLVALSHASSPPYVVNIAGRDELSVREVCLALGARLGHEVRFTGAEAGDALLSNGSKGWTDLGAPQVELAQLIDWTADWISRGGASLGKPTHFESRDGRF</sequence>
<dbReference type="SUPFAM" id="SSF51735">
    <property type="entry name" value="NAD(P)-binding Rossmann-fold domains"/>
    <property type="match status" value="1"/>
</dbReference>
<name>A0A143PLH1_LUTPR</name>
<evidence type="ECO:0000313" key="2">
    <source>
        <dbReference type="EMBL" id="AMY08619.1"/>
    </source>
</evidence>
<dbReference type="InterPro" id="IPR001509">
    <property type="entry name" value="Epimerase_deHydtase"/>
</dbReference>
<accession>A0A143PLH1</accession>
<dbReference type="STRING" id="1855912.LuPra_01823"/>
<organism evidence="2 3">
    <name type="scientific">Luteitalea pratensis</name>
    <dbReference type="NCBI Taxonomy" id="1855912"/>
    <lineage>
        <taxon>Bacteria</taxon>
        <taxon>Pseudomonadati</taxon>
        <taxon>Acidobacteriota</taxon>
        <taxon>Vicinamibacteria</taxon>
        <taxon>Vicinamibacterales</taxon>
        <taxon>Vicinamibacteraceae</taxon>
        <taxon>Luteitalea</taxon>
    </lineage>
</organism>
<evidence type="ECO:0000313" key="3">
    <source>
        <dbReference type="Proteomes" id="UP000076079"/>
    </source>
</evidence>
<gene>
    <name evidence="2" type="ORF">LuPra_01823</name>
</gene>
<reference evidence="3" key="2">
    <citation type="submission" date="2016-04" db="EMBL/GenBank/DDBJ databases">
        <title>First Complete Genome Sequence of a Subdivision 6 Acidobacterium.</title>
        <authorList>
            <person name="Huang S."/>
            <person name="Vieira S."/>
            <person name="Bunk B."/>
            <person name="Riedel T."/>
            <person name="Sproeer C."/>
            <person name="Overmann J."/>
        </authorList>
    </citation>
    <scope>NUCLEOTIDE SEQUENCE [LARGE SCALE GENOMIC DNA]</scope>
    <source>
        <strain evidence="3">DSM 100886 HEG_-6_39</strain>
    </source>
</reference>